<keyword evidence="4" id="KW-1185">Reference proteome</keyword>
<dbReference type="AlphaFoldDB" id="A0A369PX47"/>
<evidence type="ECO:0000259" key="2">
    <source>
        <dbReference type="PROSITE" id="PS50930"/>
    </source>
</evidence>
<dbReference type="OrthoDB" id="2962330at2"/>
<evidence type="ECO:0000313" key="4">
    <source>
        <dbReference type="Proteomes" id="UP000253961"/>
    </source>
</evidence>
<gene>
    <name evidence="3" type="ORF">DU508_16865</name>
</gene>
<dbReference type="Proteomes" id="UP000253961">
    <property type="component" value="Unassembled WGS sequence"/>
</dbReference>
<dbReference type="EMBL" id="QPKV01000007">
    <property type="protein sequence ID" value="RDC55249.1"/>
    <property type="molecule type" value="Genomic_DNA"/>
</dbReference>
<dbReference type="SMART" id="SM00850">
    <property type="entry name" value="LytTR"/>
    <property type="match status" value="1"/>
</dbReference>
<dbReference type="InterPro" id="IPR046947">
    <property type="entry name" value="LytR-like"/>
</dbReference>
<name>A0A369PX47_9SPHI</name>
<feature type="transmembrane region" description="Helical" evidence="1">
    <location>
        <begin position="47"/>
        <end position="69"/>
    </location>
</feature>
<sequence length="283" mass="32819">MKNNLTTQHIYSIFQNKQKRNAVVLTCFSLIVATITLDFLYSQFQNSSFYISESLLFSSFWTLFIPLLHIQSMLTKRSKKLSYNLMIAGVATVIHLLAYPALVWVLSKSFYYHTFSYWQTFEYGLTAYFIKLIIIYGFSFFMLAGFKNKLPNRSTIIEEKKVQKPSFITSIIVSDGNNKKAVIDTNDISCFSASSPYIVVHHQSKKYLHTETLKSLEAQLDNNQFIRIHKSLIVNLFKVTSYQSRQNGDYDLMLSDNTVLRVSRNYAKGFKSKFMEIHPLTTK</sequence>
<feature type="transmembrane region" description="Helical" evidence="1">
    <location>
        <begin position="125"/>
        <end position="146"/>
    </location>
</feature>
<reference evidence="3 4" key="1">
    <citation type="submission" date="2018-07" db="EMBL/GenBank/DDBJ databases">
        <title>Pedobacter sp. nov., isolated from soil.</title>
        <authorList>
            <person name="Zhou L.Y."/>
            <person name="Du Z.J."/>
        </authorList>
    </citation>
    <scope>NUCLEOTIDE SEQUENCE [LARGE SCALE GENOMIC DNA]</scope>
    <source>
        <strain evidence="3 4">JDX94</strain>
    </source>
</reference>
<dbReference type="Pfam" id="PF04397">
    <property type="entry name" value="LytTR"/>
    <property type="match status" value="1"/>
</dbReference>
<proteinExistence type="predicted"/>
<dbReference type="RefSeq" id="WP_115403946.1">
    <property type="nucleotide sequence ID" value="NZ_QPKV01000007.1"/>
</dbReference>
<feature type="transmembrane region" description="Helical" evidence="1">
    <location>
        <begin position="21"/>
        <end position="41"/>
    </location>
</feature>
<feature type="transmembrane region" description="Helical" evidence="1">
    <location>
        <begin position="81"/>
        <end position="105"/>
    </location>
</feature>
<keyword evidence="1" id="KW-0472">Membrane</keyword>
<feature type="domain" description="HTH LytTR-type" evidence="2">
    <location>
        <begin position="182"/>
        <end position="276"/>
    </location>
</feature>
<dbReference type="InterPro" id="IPR007492">
    <property type="entry name" value="LytTR_DNA-bd_dom"/>
</dbReference>
<evidence type="ECO:0000256" key="1">
    <source>
        <dbReference type="SAM" id="Phobius"/>
    </source>
</evidence>
<keyword evidence="1" id="KW-0812">Transmembrane</keyword>
<keyword evidence="1" id="KW-1133">Transmembrane helix</keyword>
<dbReference type="PANTHER" id="PTHR37299:SF1">
    <property type="entry name" value="STAGE 0 SPORULATION PROTEIN A HOMOLOG"/>
    <property type="match status" value="1"/>
</dbReference>
<dbReference type="GO" id="GO:0003677">
    <property type="term" value="F:DNA binding"/>
    <property type="evidence" value="ECO:0007669"/>
    <property type="project" value="InterPro"/>
</dbReference>
<dbReference type="PROSITE" id="PS50930">
    <property type="entry name" value="HTH_LYTTR"/>
    <property type="match status" value="1"/>
</dbReference>
<dbReference type="PANTHER" id="PTHR37299">
    <property type="entry name" value="TRANSCRIPTIONAL REGULATOR-RELATED"/>
    <property type="match status" value="1"/>
</dbReference>
<protein>
    <submittedName>
        <fullName evidence="3">LytTR family transcriptional regulator</fullName>
    </submittedName>
</protein>
<dbReference type="Gene3D" id="2.40.50.1020">
    <property type="entry name" value="LytTr DNA-binding domain"/>
    <property type="match status" value="1"/>
</dbReference>
<accession>A0A369PX47</accession>
<dbReference type="GO" id="GO:0000156">
    <property type="term" value="F:phosphorelay response regulator activity"/>
    <property type="evidence" value="ECO:0007669"/>
    <property type="project" value="InterPro"/>
</dbReference>
<organism evidence="3 4">
    <name type="scientific">Pedobacter chinensis</name>
    <dbReference type="NCBI Taxonomy" id="2282421"/>
    <lineage>
        <taxon>Bacteria</taxon>
        <taxon>Pseudomonadati</taxon>
        <taxon>Bacteroidota</taxon>
        <taxon>Sphingobacteriia</taxon>
        <taxon>Sphingobacteriales</taxon>
        <taxon>Sphingobacteriaceae</taxon>
        <taxon>Pedobacter</taxon>
    </lineage>
</organism>
<comment type="caution">
    <text evidence="3">The sequence shown here is derived from an EMBL/GenBank/DDBJ whole genome shotgun (WGS) entry which is preliminary data.</text>
</comment>
<evidence type="ECO:0000313" key="3">
    <source>
        <dbReference type="EMBL" id="RDC55249.1"/>
    </source>
</evidence>